<sequence length="178" mass="20232">MQGILRTHGNRGAVLKLVQKWRSILARSSYRVLLKWLAFGSAWMALCLLLSLVPCRQFRRLQASCSLIETVVWCSGNVKNDCTIDKELFLWSCYLCLLSLEGSSEAGFKVLCDVDWPSLFEYCGEELLTREFWICSWCWDLVAALRLGDDLAIALAVLGTSGRLSWAFHEPGLDRRFS</sequence>
<proteinExistence type="predicted"/>
<evidence type="ECO:0000313" key="2">
    <source>
        <dbReference type="EMBL" id="GMH31777.1"/>
    </source>
</evidence>
<comment type="caution">
    <text evidence="2">The sequence shown here is derived from an EMBL/GenBank/DDBJ whole genome shotgun (WGS) entry which is preliminary data.</text>
</comment>
<dbReference type="EMBL" id="BSYO01000041">
    <property type="protein sequence ID" value="GMH31777.1"/>
    <property type="molecule type" value="Genomic_DNA"/>
</dbReference>
<protein>
    <submittedName>
        <fullName evidence="2">Uncharacterized protein</fullName>
    </submittedName>
</protein>
<evidence type="ECO:0000313" key="3">
    <source>
        <dbReference type="Proteomes" id="UP001279734"/>
    </source>
</evidence>
<name>A0AAD3TLS5_NEPGR</name>
<evidence type="ECO:0000256" key="1">
    <source>
        <dbReference type="SAM" id="Phobius"/>
    </source>
</evidence>
<feature type="transmembrane region" description="Helical" evidence="1">
    <location>
        <begin position="32"/>
        <end position="53"/>
    </location>
</feature>
<keyword evidence="3" id="KW-1185">Reference proteome</keyword>
<gene>
    <name evidence="2" type="ORF">Nepgr_033621</name>
</gene>
<reference evidence="2" key="1">
    <citation type="submission" date="2023-05" db="EMBL/GenBank/DDBJ databases">
        <title>Nepenthes gracilis genome sequencing.</title>
        <authorList>
            <person name="Fukushima K."/>
        </authorList>
    </citation>
    <scope>NUCLEOTIDE SEQUENCE</scope>
    <source>
        <strain evidence="2">SING2019-196</strain>
    </source>
</reference>
<dbReference type="Proteomes" id="UP001279734">
    <property type="component" value="Unassembled WGS sequence"/>
</dbReference>
<keyword evidence="1" id="KW-0472">Membrane</keyword>
<accession>A0AAD3TLS5</accession>
<organism evidence="2 3">
    <name type="scientific">Nepenthes gracilis</name>
    <name type="common">Slender pitcher plant</name>
    <dbReference type="NCBI Taxonomy" id="150966"/>
    <lineage>
        <taxon>Eukaryota</taxon>
        <taxon>Viridiplantae</taxon>
        <taxon>Streptophyta</taxon>
        <taxon>Embryophyta</taxon>
        <taxon>Tracheophyta</taxon>
        <taxon>Spermatophyta</taxon>
        <taxon>Magnoliopsida</taxon>
        <taxon>eudicotyledons</taxon>
        <taxon>Gunneridae</taxon>
        <taxon>Pentapetalae</taxon>
        <taxon>Caryophyllales</taxon>
        <taxon>Nepenthaceae</taxon>
        <taxon>Nepenthes</taxon>
    </lineage>
</organism>
<dbReference type="AlphaFoldDB" id="A0AAD3TLS5"/>
<keyword evidence="1" id="KW-0812">Transmembrane</keyword>
<keyword evidence="1" id="KW-1133">Transmembrane helix</keyword>